<protein>
    <recommendedName>
        <fullName evidence="3">Adhesin domain-containing protein</fullName>
    </recommendedName>
</protein>
<proteinExistence type="predicted"/>
<feature type="compositionally biased region" description="Basic and acidic residues" evidence="1">
    <location>
        <begin position="308"/>
        <end position="330"/>
    </location>
</feature>
<gene>
    <name evidence="2" type="ORF">DBRI00130_LOCUS6760</name>
</gene>
<evidence type="ECO:0000313" key="2">
    <source>
        <dbReference type="EMBL" id="CAE4591579.1"/>
    </source>
</evidence>
<dbReference type="AlphaFoldDB" id="A0A7S4QT30"/>
<evidence type="ECO:0008006" key="3">
    <source>
        <dbReference type="Google" id="ProtNLM"/>
    </source>
</evidence>
<evidence type="ECO:0000256" key="1">
    <source>
        <dbReference type="SAM" id="MobiDB-lite"/>
    </source>
</evidence>
<organism evidence="2">
    <name type="scientific">Ditylum brightwellii</name>
    <dbReference type="NCBI Taxonomy" id="49249"/>
    <lineage>
        <taxon>Eukaryota</taxon>
        <taxon>Sar</taxon>
        <taxon>Stramenopiles</taxon>
        <taxon>Ochrophyta</taxon>
        <taxon>Bacillariophyta</taxon>
        <taxon>Mediophyceae</taxon>
        <taxon>Lithodesmiophycidae</taxon>
        <taxon>Lithodesmiales</taxon>
        <taxon>Lithodesmiaceae</taxon>
        <taxon>Ditylum</taxon>
    </lineage>
</organism>
<reference evidence="2" key="1">
    <citation type="submission" date="2021-01" db="EMBL/GenBank/DDBJ databases">
        <authorList>
            <person name="Corre E."/>
            <person name="Pelletier E."/>
            <person name="Niang G."/>
            <person name="Scheremetjew M."/>
            <person name="Finn R."/>
            <person name="Kale V."/>
            <person name="Holt S."/>
            <person name="Cochrane G."/>
            <person name="Meng A."/>
            <person name="Brown T."/>
            <person name="Cohen L."/>
        </authorList>
    </citation>
    <scope>NUCLEOTIDE SEQUENCE</scope>
    <source>
        <strain evidence="2">GSO104</strain>
    </source>
</reference>
<feature type="region of interest" description="Disordered" evidence="1">
    <location>
        <begin position="306"/>
        <end position="353"/>
    </location>
</feature>
<sequence>MSGARQLFHLSKSLPLPHLKQGSTLSIRCPSNIKLPFNVKIFPEWRDDAKLSLRQTLSLPSSAKNGLCNEEKVIDMDITTKQNEDGKMTSMGRVENHILVDIDWKKYGIVSSGNDDAEVVLETAARDDAEMKQTLLSQIVLEATIPEKCNVTCELLSGGNISIPKGKIEGDVNFCSSHGNIYVSKLRGYNISLTAAASTSLGPSSSVINAEAEKDDEMDQREVKGQQQGGIIHVTHVVEAKDVNLTAEKRVRAKMINGSNVNVNLNRKNDKHDEYSEPLDNDDGLALIDIGSLYASSAADADGARLSVTHDDGDRDGRMMQQRKGSDIRIKSHHGHASVRTTATPRDDKNTASLDNFGNRIPLIDLGGVNGSCDVGIEHQVQKNTSSANNTDAELSSSSSIKANTLAARVHIDSLSPESISLITSNNGDVELTVDRKVESDIRLLSCPQTTLNDLDVDSYLAEEEEEVLNSLKSLIKHSNDKYMSEIEPSAEKISIETKAFTTTNQISRKGGFEYVEGYVENKSHEPDSRFDVRNQVSVGKIRIDDAASQALKGFSSSNSGSTVNRPLLAVAASDDISVETAAGLVLLQGVMEWKMVGGSLDDKRGREEQSHDLKRGQDND</sequence>
<dbReference type="EMBL" id="HBNS01008334">
    <property type="protein sequence ID" value="CAE4591579.1"/>
    <property type="molecule type" value="Transcribed_RNA"/>
</dbReference>
<accession>A0A7S4QT30</accession>
<feature type="region of interest" description="Disordered" evidence="1">
    <location>
        <begin position="601"/>
        <end position="621"/>
    </location>
</feature>
<name>A0A7S4QT30_9STRA</name>